<dbReference type="GO" id="GO:0005886">
    <property type="term" value="C:plasma membrane"/>
    <property type="evidence" value="ECO:0007669"/>
    <property type="project" value="InterPro"/>
</dbReference>
<evidence type="ECO:0000313" key="4">
    <source>
        <dbReference type="Proteomes" id="UP000321085"/>
    </source>
</evidence>
<evidence type="ECO:0000313" key="3">
    <source>
        <dbReference type="EMBL" id="GEO15142.1"/>
    </source>
</evidence>
<sequence length="248" mass="26155">MAGTSGITTIGGSPASQAVARSRAFSKARRHSHWVRFAKIVIPVGAFLAIVALGLVAYLDPFRNIEGLTVGPISVNGTNVTMESPKLTGFRNDNRPYEVTASAATQDVKNPNLVELKDLRARLVTDDRGSVARLEAAVGVLNTQKEQMNLRQDVRVRTDGGQDVKLRSAFVDFKAGTVVSKEPVTVSMNNGLIEAAGLEVKDNGKILHFKGRVSTTFRGSASDPSSPASDPAGTASAAPSAQPTSSKP</sequence>
<feature type="compositionally biased region" description="Low complexity" evidence="1">
    <location>
        <begin position="219"/>
        <end position="248"/>
    </location>
</feature>
<gene>
    <name evidence="3" type="ORF">MAE02_28380</name>
</gene>
<dbReference type="Proteomes" id="UP000321085">
    <property type="component" value="Unassembled WGS sequence"/>
</dbReference>
<comment type="caution">
    <text evidence="3">The sequence shown here is derived from an EMBL/GenBank/DDBJ whole genome shotgun (WGS) entry which is preliminary data.</text>
</comment>
<evidence type="ECO:0000256" key="1">
    <source>
        <dbReference type="SAM" id="MobiDB-lite"/>
    </source>
</evidence>
<dbReference type="Gene3D" id="2.60.450.10">
    <property type="entry name" value="Lipopolysaccharide (LPS) transport protein A like domain"/>
    <property type="match status" value="1"/>
</dbReference>
<evidence type="ECO:0008006" key="5">
    <source>
        <dbReference type="Google" id="ProtNLM"/>
    </source>
</evidence>
<feature type="transmembrane region" description="Helical" evidence="2">
    <location>
        <begin position="37"/>
        <end position="59"/>
    </location>
</feature>
<dbReference type="GO" id="GO:0015221">
    <property type="term" value="F:lipopolysaccharide transmembrane transporter activity"/>
    <property type="evidence" value="ECO:0007669"/>
    <property type="project" value="InterPro"/>
</dbReference>
<dbReference type="Pfam" id="PF06835">
    <property type="entry name" value="LptC"/>
    <property type="match status" value="1"/>
</dbReference>
<dbReference type="NCBIfam" id="TIGR04409">
    <property type="entry name" value="LptC_YrbK"/>
    <property type="match status" value="1"/>
</dbReference>
<dbReference type="EMBL" id="BJYU01000037">
    <property type="protein sequence ID" value="GEO15142.1"/>
    <property type="molecule type" value="Genomic_DNA"/>
</dbReference>
<evidence type="ECO:0000256" key="2">
    <source>
        <dbReference type="SAM" id="Phobius"/>
    </source>
</evidence>
<dbReference type="AlphaFoldDB" id="A0A512BT87"/>
<dbReference type="InterPro" id="IPR026265">
    <property type="entry name" value="LptC"/>
</dbReference>
<protein>
    <recommendedName>
        <fullName evidence="5">LPS export ABC transporter periplasmic protein LptC</fullName>
    </recommendedName>
</protein>
<accession>A0A512BT87</accession>
<organism evidence="3 4">
    <name type="scientific">Microvirga aerophila</name>
    <dbReference type="NCBI Taxonomy" id="670291"/>
    <lineage>
        <taxon>Bacteria</taxon>
        <taxon>Pseudomonadati</taxon>
        <taxon>Pseudomonadota</taxon>
        <taxon>Alphaproteobacteria</taxon>
        <taxon>Hyphomicrobiales</taxon>
        <taxon>Methylobacteriaceae</taxon>
        <taxon>Microvirga</taxon>
    </lineage>
</organism>
<feature type="region of interest" description="Disordered" evidence="1">
    <location>
        <begin position="216"/>
        <end position="248"/>
    </location>
</feature>
<reference evidence="3 4" key="1">
    <citation type="submission" date="2019-07" db="EMBL/GenBank/DDBJ databases">
        <title>Whole genome shotgun sequence of Microvirga aerophila NBRC 106136.</title>
        <authorList>
            <person name="Hosoyama A."/>
            <person name="Uohara A."/>
            <person name="Ohji S."/>
            <person name="Ichikawa N."/>
        </authorList>
    </citation>
    <scope>NUCLEOTIDE SEQUENCE [LARGE SCALE GENOMIC DNA]</scope>
    <source>
        <strain evidence="3 4">NBRC 106136</strain>
    </source>
</reference>
<name>A0A512BT87_9HYPH</name>
<keyword evidence="2" id="KW-0472">Membrane</keyword>
<keyword evidence="2" id="KW-1133">Transmembrane helix</keyword>
<dbReference type="InterPro" id="IPR010664">
    <property type="entry name" value="LipoPS_assembly_LptC-rel"/>
</dbReference>
<proteinExistence type="predicted"/>
<keyword evidence="4" id="KW-1185">Reference proteome</keyword>
<keyword evidence="2" id="KW-0812">Transmembrane</keyword>
<dbReference type="RefSeq" id="WP_162815642.1">
    <property type="nucleotide sequence ID" value="NZ_QOIO01000015.1"/>
</dbReference>